<evidence type="ECO:0000313" key="2">
    <source>
        <dbReference type="Proteomes" id="UP000051739"/>
    </source>
</evidence>
<dbReference type="AlphaFoldDB" id="A0A0R1VHQ9"/>
<protein>
    <recommendedName>
        <fullName evidence="3">HicB-like antitoxin of toxin-antitoxin system domain-containing protein</fullName>
    </recommendedName>
</protein>
<proteinExistence type="predicted"/>
<comment type="caution">
    <text evidence="1">The sequence shown here is derived from an EMBL/GenBank/DDBJ whole genome shotgun (WGS) entry which is preliminary data.</text>
</comment>
<dbReference type="PATRIC" id="fig|1423749.3.peg.1864"/>
<dbReference type="Proteomes" id="UP000051739">
    <property type="component" value="Unassembled WGS sequence"/>
</dbReference>
<reference evidence="1 2" key="1">
    <citation type="journal article" date="2015" name="Genome Announc.">
        <title>Expanding the biotechnology potential of lactobacilli through comparative genomics of 213 strains and associated genera.</title>
        <authorList>
            <person name="Sun Z."/>
            <person name="Harris H.M."/>
            <person name="McCann A."/>
            <person name="Guo C."/>
            <person name="Argimon S."/>
            <person name="Zhang W."/>
            <person name="Yang X."/>
            <person name="Jeffery I.B."/>
            <person name="Cooney J.C."/>
            <person name="Kagawa T.F."/>
            <person name="Liu W."/>
            <person name="Song Y."/>
            <person name="Salvetti E."/>
            <person name="Wrobel A."/>
            <person name="Rasinkangas P."/>
            <person name="Parkhill J."/>
            <person name="Rea M.C."/>
            <person name="O'Sullivan O."/>
            <person name="Ritari J."/>
            <person name="Douillard F.P."/>
            <person name="Paul Ross R."/>
            <person name="Yang R."/>
            <person name="Briner A.E."/>
            <person name="Felis G.E."/>
            <person name="de Vos W.M."/>
            <person name="Barrangou R."/>
            <person name="Klaenhammer T.R."/>
            <person name="Caufield P.W."/>
            <person name="Cui Y."/>
            <person name="Zhang H."/>
            <person name="O'Toole P.W."/>
        </authorList>
    </citation>
    <scope>NUCLEOTIDE SEQUENCE [LARGE SCALE GENOMIC DNA]</scope>
    <source>
        <strain evidence="1 2">DSM 16045</strain>
    </source>
</reference>
<dbReference type="Gene3D" id="3.30.160.250">
    <property type="match status" value="1"/>
</dbReference>
<evidence type="ECO:0008006" key="3">
    <source>
        <dbReference type="Google" id="ProtNLM"/>
    </source>
</evidence>
<gene>
    <name evidence="1" type="ORF">FC60_GL001803</name>
</gene>
<keyword evidence="2" id="KW-1185">Reference proteome</keyword>
<organism evidence="1 2">
    <name type="scientific">Limosilactobacillus gastricus DSM 16045</name>
    <dbReference type="NCBI Taxonomy" id="1423749"/>
    <lineage>
        <taxon>Bacteria</taxon>
        <taxon>Bacillati</taxon>
        <taxon>Bacillota</taxon>
        <taxon>Bacilli</taxon>
        <taxon>Lactobacillales</taxon>
        <taxon>Lactobacillaceae</taxon>
        <taxon>Limosilactobacillus</taxon>
    </lineage>
</organism>
<name>A0A0R1VHQ9_9LACO</name>
<dbReference type="RefSeq" id="WP_056937214.1">
    <property type="nucleotide sequence ID" value="NZ_AZFN01000009.1"/>
</dbReference>
<evidence type="ECO:0000313" key="1">
    <source>
        <dbReference type="EMBL" id="KRM02627.1"/>
    </source>
</evidence>
<dbReference type="EMBL" id="AZFN01000009">
    <property type="protein sequence ID" value="KRM02627.1"/>
    <property type="molecule type" value="Genomic_DNA"/>
</dbReference>
<accession>A0A0R1VHQ9</accession>
<sequence>MEQVTYPAIITQTASLTKIYYPDLPDASVEDADYDRALLRAKIGLALIISDLQSHHERVPQPGSNKHYPRSPKDKIMLIQTDLDQY</sequence>